<sequence>MKERKTVSIVKRVLINCASQAQEYGKCVAEKVPEVGHDTCLKEFLALKTCMQNSKQSLNLNKKFTIKCCS</sequence>
<dbReference type="GO" id="GO:0005739">
    <property type="term" value="C:mitochondrion"/>
    <property type="evidence" value="ECO:0007669"/>
    <property type="project" value="InterPro"/>
</dbReference>
<evidence type="ECO:0000313" key="1">
    <source>
        <dbReference type="EMBL" id="KAJ1687317.1"/>
    </source>
</evidence>
<dbReference type="GO" id="GO:0032981">
    <property type="term" value="P:mitochondrial respiratory chain complex I assembly"/>
    <property type="evidence" value="ECO:0007669"/>
    <property type="project" value="InterPro"/>
</dbReference>
<dbReference type="InterPro" id="IPR034595">
    <property type="entry name" value="NDUFAF8"/>
</dbReference>
<name>A0A9Q0C4U3_9POAL</name>
<dbReference type="AlphaFoldDB" id="A0A9Q0C4U3"/>
<dbReference type="EMBL" id="JAMQYH010000005">
    <property type="protein sequence ID" value="KAJ1687317.1"/>
    <property type="molecule type" value="Genomic_DNA"/>
</dbReference>
<reference evidence="1" key="1">
    <citation type="journal article" date="2022" name="Cell">
        <title>Repeat-based holocentromeres influence genome architecture and karyotype evolution.</title>
        <authorList>
            <person name="Hofstatter P.G."/>
            <person name="Thangavel G."/>
            <person name="Lux T."/>
            <person name="Neumann P."/>
            <person name="Vondrak T."/>
            <person name="Novak P."/>
            <person name="Zhang M."/>
            <person name="Costa L."/>
            <person name="Castellani M."/>
            <person name="Scott A."/>
            <person name="Toegelov H."/>
            <person name="Fuchs J."/>
            <person name="Mata-Sucre Y."/>
            <person name="Dias Y."/>
            <person name="Vanzela A.L.L."/>
            <person name="Huettel B."/>
            <person name="Almeida C.C.S."/>
            <person name="Simkova H."/>
            <person name="Souza G."/>
            <person name="Pedrosa-Harand A."/>
            <person name="Macas J."/>
            <person name="Mayer K.F.X."/>
            <person name="Houben A."/>
            <person name="Marques A."/>
        </authorList>
    </citation>
    <scope>NUCLEOTIDE SEQUENCE</scope>
    <source>
        <strain evidence="1">RhyBre1mFocal</strain>
    </source>
</reference>
<accession>A0A9Q0C4U3</accession>
<gene>
    <name evidence="1" type="ORF">LUZ63_018707</name>
</gene>
<dbReference type="Gene3D" id="1.10.287.2900">
    <property type="match status" value="1"/>
</dbReference>
<dbReference type="PANTHER" id="PTHR34561">
    <property type="entry name" value="NADH DEHYDROGENASE [UBIQUINONE] 1 ALPHA SUBCOMPLEX ASSEMBLY FACTOR 8"/>
    <property type="match status" value="1"/>
</dbReference>
<dbReference type="Proteomes" id="UP001151287">
    <property type="component" value="Unassembled WGS sequence"/>
</dbReference>
<dbReference type="OrthoDB" id="3821113at2759"/>
<evidence type="ECO:0008006" key="3">
    <source>
        <dbReference type="Google" id="ProtNLM"/>
    </source>
</evidence>
<keyword evidence="2" id="KW-1185">Reference proteome</keyword>
<evidence type="ECO:0000313" key="2">
    <source>
        <dbReference type="Proteomes" id="UP001151287"/>
    </source>
</evidence>
<proteinExistence type="predicted"/>
<dbReference type="PANTHER" id="PTHR34561:SF1">
    <property type="entry name" value="NADH DEHYDROGENASE [UBIQUINONE] 1 ALPHA SUBCOMPLEX ASSEMBLY FACTOR 8"/>
    <property type="match status" value="1"/>
</dbReference>
<protein>
    <recommendedName>
        <fullName evidence="3">IMS import disulfide relay-system CHCH-CHCH-like Cx9C domain-containing protein</fullName>
    </recommendedName>
</protein>
<comment type="caution">
    <text evidence="1">The sequence shown here is derived from an EMBL/GenBank/DDBJ whole genome shotgun (WGS) entry which is preliminary data.</text>
</comment>
<organism evidence="1 2">
    <name type="scientific">Rhynchospora breviuscula</name>
    <dbReference type="NCBI Taxonomy" id="2022672"/>
    <lineage>
        <taxon>Eukaryota</taxon>
        <taxon>Viridiplantae</taxon>
        <taxon>Streptophyta</taxon>
        <taxon>Embryophyta</taxon>
        <taxon>Tracheophyta</taxon>
        <taxon>Spermatophyta</taxon>
        <taxon>Magnoliopsida</taxon>
        <taxon>Liliopsida</taxon>
        <taxon>Poales</taxon>
        <taxon>Cyperaceae</taxon>
        <taxon>Cyperoideae</taxon>
        <taxon>Rhynchosporeae</taxon>
        <taxon>Rhynchospora</taxon>
    </lineage>
</organism>